<dbReference type="CDD" id="cd04301">
    <property type="entry name" value="NAT_SF"/>
    <property type="match status" value="1"/>
</dbReference>
<evidence type="ECO:0000259" key="1">
    <source>
        <dbReference type="PROSITE" id="PS51186"/>
    </source>
</evidence>
<accession>A0A8J7S5X0</accession>
<dbReference type="InterPro" id="IPR000182">
    <property type="entry name" value="GNAT_dom"/>
</dbReference>
<reference evidence="2" key="1">
    <citation type="submission" date="2021-04" db="EMBL/GenBank/DDBJ databases">
        <authorList>
            <person name="Zhang D.-C."/>
        </authorList>
    </citation>
    <scope>NUCLEOTIDE SEQUENCE</scope>
    <source>
        <strain evidence="2">CGMCC 1.15697</strain>
    </source>
</reference>
<keyword evidence="3" id="KW-1185">Reference proteome</keyword>
<dbReference type="AlphaFoldDB" id="A0A8J7S5X0"/>
<dbReference type="Pfam" id="PF13673">
    <property type="entry name" value="Acetyltransf_10"/>
    <property type="match status" value="1"/>
</dbReference>
<feature type="domain" description="N-acetyltransferase" evidence="1">
    <location>
        <begin position="1"/>
        <end position="146"/>
    </location>
</feature>
<dbReference type="EMBL" id="JAGMWN010000001">
    <property type="protein sequence ID" value="MBP5856162.1"/>
    <property type="molecule type" value="Genomic_DNA"/>
</dbReference>
<comment type="caution">
    <text evidence="2">The sequence shown here is derived from an EMBL/GenBank/DDBJ whole genome shotgun (WGS) entry which is preliminary data.</text>
</comment>
<evidence type="ECO:0000313" key="3">
    <source>
        <dbReference type="Proteomes" id="UP000672602"/>
    </source>
</evidence>
<proteinExistence type="predicted"/>
<dbReference type="GO" id="GO:0016747">
    <property type="term" value="F:acyltransferase activity, transferring groups other than amino-acyl groups"/>
    <property type="evidence" value="ECO:0007669"/>
    <property type="project" value="InterPro"/>
</dbReference>
<protein>
    <submittedName>
        <fullName evidence="2">GNAT family N-acetyltransferase</fullName>
    </submittedName>
</protein>
<sequence length="160" mass="17249">MRRATPKDARAIERLIRPVFEAQVAPTLEETGRRTFRAFVTAPALAGRLSAGSPAFLVEGSDGRPVAYGERDGAHIRLMFVALDRQGNGVSRLLLEALIADVEAPAVTLNSSDFARARYESLGFTATGPRTMVNGIVHTPMMKPLDGMDARVGTEKENAP</sequence>
<dbReference type="Proteomes" id="UP000672602">
    <property type="component" value="Unassembled WGS sequence"/>
</dbReference>
<name>A0A8J7S5X0_9PROT</name>
<dbReference type="SUPFAM" id="SSF55729">
    <property type="entry name" value="Acyl-CoA N-acyltransferases (Nat)"/>
    <property type="match status" value="1"/>
</dbReference>
<dbReference type="RefSeq" id="WP_210680705.1">
    <property type="nucleotide sequence ID" value="NZ_JAGMWN010000001.1"/>
</dbReference>
<dbReference type="Gene3D" id="3.40.630.30">
    <property type="match status" value="1"/>
</dbReference>
<dbReference type="PROSITE" id="PS51186">
    <property type="entry name" value="GNAT"/>
    <property type="match status" value="1"/>
</dbReference>
<evidence type="ECO:0000313" key="2">
    <source>
        <dbReference type="EMBL" id="MBP5856162.1"/>
    </source>
</evidence>
<gene>
    <name evidence="2" type="ORF">KAJ83_04020</name>
</gene>
<dbReference type="InterPro" id="IPR016181">
    <property type="entry name" value="Acyl_CoA_acyltransferase"/>
</dbReference>
<organism evidence="2 3">
    <name type="scientific">Marivibrio halodurans</name>
    <dbReference type="NCBI Taxonomy" id="2039722"/>
    <lineage>
        <taxon>Bacteria</taxon>
        <taxon>Pseudomonadati</taxon>
        <taxon>Pseudomonadota</taxon>
        <taxon>Alphaproteobacteria</taxon>
        <taxon>Rhodospirillales</taxon>
        <taxon>Rhodospirillaceae</taxon>
        <taxon>Marivibrio</taxon>
    </lineage>
</organism>